<dbReference type="Gene3D" id="3.40.50.300">
    <property type="entry name" value="P-loop containing nucleotide triphosphate hydrolases"/>
    <property type="match status" value="1"/>
</dbReference>
<feature type="compositionally biased region" description="Basic and acidic residues" evidence="12">
    <location>
        <begin position="748"/>
        <end position="759"/>
    </location>
</feature>
<dbReference type="GO" id="GO:0009360">
    <property type="term" value="C:DNA polymerase III complex"/>
    <property type="evidence" value="ECO:0007669"/>
    <property type="project" value="InterPro"/>
</dbReference>
<feature type="compositionally biased region" description="Low complexity" evidence="12">
    <location>
        <begin position="728"/>
        <end position="747"/>
    </location>
</feature>
<dbReference type="Proteomes" id="UP000058446">
    <property type="component" value="Chromosome"/>
</dbReference>
<dbReference type="PANTHER" id="PTHR11669">
    <property type="entry name" value="REPLICATION FACTOR C / DNA POLYMERASE III GAMMA-TAU SUBUNIT"/>
    <property type="match status" value="1"/>
</dbReference>
<evidence type="ECO:0000256" key="7">
    <source>
        <dbReference type="ARBA" id="ARBA00022741"/>
    </source>
</evidence>
<proteinExistence type="inferred from homology"/>
<dbReference type="InterPro" id="IPR003593">
    <property type="entry name" value="AAA+_ATPase"/>
</dbReference>
<evidence type="ECO:0000313" key="14">
    <source>
        <dbReference type="EMBL" id="ALA66511.1"/>
    </source>
</evidence>
<sequence length="902" mass="95573">MVGQRHVTDPLSAALESRDAQGGPDRINHAYLFSGPRGCGKTSSARIMARSLNCVEGPTATPCGKCASCRALAPGGPGNLDVIELDAASHNGVEDMRELREKAIFQPAESRYRIFIIDEAHMITASGFNALLKIVEEPPEHLIFIFATTEPEKVLPTIRSRTHHYPFRLLTPPDMRGLLESIVASEGVHVDPDVYPLVIQAGGGSPRDSLSILDQLIAGSGAGGVDYETSAAILGVTDSVIISDAISALAAGDRAGIFSVVNRVIMSGQDPARFALDLLGRVRDLLVLSAVPDALEQGLVEIPESQIEEVLRHAGGIPPATLTRFSQVLSDGVRDFRGVTSPRLLLEVLCARMLLPATEDSVEALLQRVESLERGLPAAAPTTDAAAGAGDSGSGGGVGGAGPMDSGSTAGSGMSAREAWRKRNAERKKASGIGAGSAPPVIPAAPEARPEPLGQQQTQPQQPERDATLEQGAQGAPTTPTPQPEEVVSEQTSAPAPAQPEQPAQPDDQLSQAERMREARKRMAEVARMQEMQERARMAEEREQQTREREGAAGTMAVAEEPTPPAPPASPAAEAEPVAETPAAPEGEQEVEGASASESSVTVEEITQQWSQILESVEGAHAFPIRVLAEQATPLEIDGSDLVIGHSTGALVTRLNDAEYAKALSAAVKQVTGLDGQVRCVVGSRPRAPRAPRTGSQNPAQEREEDSSAQQPAPAPAPETPASPAPSAPAARPAASESPMSAAMQSIAERRRKIEEAKRAQQAANRTQLQPGRAEHAPSAPHVQQPNQHEPAAQAASQPPQLSPYQQAQQAQQARHGQDGARSFRRQAEAPAQFDDGIPLPPEPEEEFAPPEDSYAPPAEPYEEEDTSEYYEAVNQEGNFDHRTLKDVVIELLEKELGAKPM</sequence>
<organism evidence="14 15">
    <name type="scientific">Corynebacterium lactis RW2-5</name>
    <dbReference type="NCBI Taxonomy" id="1408189"/>
    <lineage>
        <taxon>Bacteria</taxon>
        <taxon>Bacillati</taxon>
        <taxon>Actinomycetota</taxon>
        <taxon>Actinomycetes</taxon>
        <taxon>Mycobacteriales</taxon>
        <taxon>Corynebacteriaceae</taxon>
        <taxon>Corynebacterium</taxon>
    </lineage>
</organism>
<feature type="compositionally biased region" description="Low complexity" evidence="12">
    <location>
        <begin position="494"/>
        <end position="509"/>
    </location>
</feature>
<evidence type="ECO:0000256" key="3">
    <source>
        <dbReference type="ARBA" id="ARBA00022679"/>
    </source>
</evidence>
<dbReference type="InterPro" id="IPR012763">
    <property type="entry name" value="DNA_pol_III_sug/sutau_N"/>
</dbReference>
<evidence type="ECO:0000256" key="9">
    <source>
        <dbReference type="ARBA" id="ARBA00022840"/>
    </source>
</evidence>
<evidence type="ECO:0000256" key="12">
    <source>
        <dbReference type="SAM" id="MobiDB-lite"/>
    </source>
</evidence>
<feature type="compositionally biased region" description="Low complexity" evidence="12">
    <location>
        <begin position="571"/>
        <end position="604"/>
    </location>
</feature>
<dbReference type="GO" id="GO:0003887">
    <property type="term" value="F:DNA-directed DNA polymerase activity"/>
    <property type="evidence" value="ECO:0007669"/>
    <property type="project" value="UniProtKB-KW"/>
</dbReference>
<feature type="region of interest" description="Disordered" evidence="12">
    <location>
        <begin position="379"/>
        <end position="604"/>
    </location>
</feature>
<feature type="compositionally biased region" description="Low complexity" evidence="12">
    <location>
        <begin position="379"/>
        <end position="389"/>
    </location>
</feature>
<evidence type="ECO:0000256" key="8">
    <source>
        <dbReference type="ARBA" id="ARBA00022833"/>
    </source>
</evidence>
<keyword evidence="5" id="KW-0235">DNA replication</keyword>
<evidence type="ECO:0000256" key="10">
    <source>
        <dbReference type="ARBA" id="ARBA00022932"/>
    </source>
</evidence>
<dbReference type="CDD" id="cd18137">
    <property type="entry name" value="HLD_clamp_pol_III_gamma_tau"/>
    <property type="match status" value="1"/>
</dbReference>
<dbReference type="InterPro" id="IPR008921">
    <property type="entry name" value="DNA_pol3_clamp-load_cplx_C"/>
</dbReference>
<keyword evidence="15" id="KW-1185">Reference proteome</keyword>
<evidence type="ECO:0000256" key="1">
    <source>
        <dbReference type="ARBA" id="ARBA00006360"/>
    </source>
</evidence>
<dbReference type="InterPro" id="IPR022754">
    <property type="entry name" value="DNA_pol_III_gamma-3"/>
</dbReference>
<feature type="compositionally biased region" description="Low complexity" evidence="12">
    <location>
        <begin position="791"/>
        <end position="814"/>
    </location>
</feature>
<evidence type="ECO:0000256" key="6">
    <source>
        <dbReference type="ARBA" id="ARBA00022723"/>
    </source>
</evidence>
<dbReference type="EMBL" id="CP006841">
    <property type="protein sequence ID" value="ALA66511.1"/>
    <property type="molecule type" value="Genomic_DNA"/>
</dbReference>
<keyword evidence="7" id="KW-0547">Nucleotide-binding</keyword>
<dbReference type="Gene3D" id="1.10.8.60">
    <property type="match status" value="1"/>
</dbReference>
<dbReference type="InterPro" id="IPR050238">
    <property type="entry name" value="DNA_Rep/Repair_Clamp_Loader"/>
</dbReference>
<accession>A0A0K2GYF6</accession>
<feature type="compositionally biased region" description="Basic and acidic residues" evidence="12">
    <location>
        <begin position="418"/>
        <end position="429"/>
    </location>
</feature>
<gene>
    <name evidence="14" type="ORF">CLAC_00800</name>
</gene>
<dbReference type="InterPro" id="IPR045085">
    <property type="entry name" value="HLD_clamp_pol_III_gamma_tau"/>
</dbReference>
<dbReference type="STRING" id="1408189.CLAC_00800"/>
<evidence type="ECO:0000313" key="15">
    <source>
        <dbReference type="Proteomes" id="UP000058446"/>
    </source>
</evidence>
<feature type="compositionally biased region" description="Gly residues" evidence="12">
    <location>
        <begin position="390"/>
        <end position="402"/>
    </location>
</feature>
<feature type="region of interest" description="Disordered" evidence="12">
    <location>
        <begin position="1"/>
        <end position="22"/>
    </location>
</feature>
<keyword evidence="3" id="KW-0808">Transferase</keyword>
<dbReference type="AlphaFoldDB" id="A0A0K2GYF6"/>
<keyword evidence="4" id="KW-0548">Nucleotidyltransferase</keyword>
<dbReference type="Pfam" id="PF13177">
    <property type="entry name" value="DNA_pol3_delta2"/>
    <property type="match status" value="1"/>
</dbReference>
<dbReference type="EC" id="2.7.7.7" evidence="2"/>
<keyword evidence="6" id="KW-0479">Metal-binding</keyword>
<feature type="compositionally biased region" description="Basic and acidic residues" evidence="12">
    <location>
        <begin position="531"/>
        <end position="551"/>
    </location>
</feature>
<dbReference type="NCBIfam" id="TIGR02397">
    <property type="entry name" value="dnaX_nterm"/>
    <property type="match status" value="1"/>
</dbReference>
<dbReference type="GO" id="GO:0006261">
    <property type="term" value="P:DNA-templated DNA replication"/>
    <property type="evidence" value="ECO:0007669"/>
    <property type="project" value="TreeGrafter"/>
</dbReference>
<protein>
    <recommendedName>
        <fullName evidence="2">DNA-directed DNA polymerase</fullName>
        <ecNumber evidence="2">2.7.7.7</ecNumber>
    </recommendedName>
</protein>
<dbReference type="GO" id="GO:0046872">
    <property type="term" value="F:metal ion binding"/>
    <property type="evidence" value="ECO:0007669"/>
    <property type="project" value="UniProtKB-KW"/>
</dbReference>
<feature type="domain" description="AAA+ ATPase" evidence="13">
    <location>
        <begin position="27"/>
        <end position="170"/>
    </location>
</feature>
<evidence type="ECO:0000256" key="5">
    <source>
        <dbReference type="ARBA" id="ARBA00022705"/>
    </source>
</evidence>
<dbReference type="Pfam" id="PF12169">
    <property type="entry name" value="DNA_pol3_gamma3"/>
    <property type="match status" value="1"/>
</dbReference>
<dbReference type="Pfam" id="PF22608">
    <property type="entry name" value="DNAX_ATPase_lid"/>
    <property type="match status" value="1"/>
</dbReference>
<keyword evidence="8" id="KW-0862">Zinc</keyword>
<feature type="region of interest" description="Disordered" evidence="12">
    <location>
        <begin position="682"/>
        <end position="883"/>
    </location>
</feature>
<evidence type="ECO:0000259" key="13">
    <source>
        <dbReference type="SMART" id="SM00382"/>
    </source>
</evidence>
<comment type="catalytic activity">
    <reaction evidence="11">
        <text>DNA(n) + a 2'-deoxyribonucleoside 5'-triphosphate = DNA(n+1) + diphosphate</text>
        <dbReference type="Rhea" id="RHEA:22508"/>
        <dbReference type="Rhea" id="RHEA-COMP:17339"/>
        <dbReference type="Rhea" id="RHEA-COMP:17340"/>
        <dbReference type="ChEBI" id="CHEBI:33019"/>
        <dbReference type="ChEBI" id="CHEBI:61560"/>
        <dbReference type="ChEBI" id="CHEBI:173112"/>
        <dbReference type="EC" id="2.7.7.7"/>
    </reaction>
</comment>
<dbReference type="Gene3D" id="1.20.272.10">
    <property type="match status" value="1"/>
</dbReference>
<dbReference type="CDD" id="cd00009">
    <property type="entry name" value="AAA"/>
    <property type="match status" value="1"/>
</dbReference>
<evidence type="ECO:0000256" key="4">
    <source>
        <dbReference type="ARBA" id="ARBA00022695"/>
    </source>
</evidence>
<reference evidence="14 15" key="1">
    <citation type="submission" date="2013-10" db="EMBL/GenBank/DDBJ databases">
        <title>Complete genome sequence of Corynebacterium lactis DSM 45799(T), isolated from raw cow milk.</title>
        <authorList>
            <person name="Ruckert C."/>
            <person name="Albersmeier A."/>
            <person name="Lipski A."/>
            <person name="Kalinowski J."/>
        </authorList>
    </citation>
    <scope>NUCLEOTIDE SEQUENCE [LARGE SCALE GENOMIC DNA]</scope>
    <source>
        <strain evidence="14 15">RW2-5</strain>
    </source>
</reference>
<evidence type="ECO:0000256" key="2">
    <source>
        <dbReference type="ARBA" id="ARBA00012417"/>
    </source>
</evidence>
<dbReference type="SUPFAM" id="SSF52540">
    <property type="entry name" value="P-loop containing nucleoside triphosphate hydrolases"/>
    <property type="match status" value="1"/>
</dbReference>
<dbReference type="SUPFAM" id="SSF48019">
    <property type="entry name" value="post-AAA+ oligomerization domain-like"/>
    <property type="match status" value="1"/>
</dbReference>
<dbReference type="InterPro" id="IPR027417">
    <property type="entry name" value="P-loop_NTPase"/>
</dbReference>
<dbReference type="SMART" id="SM00382">
    <property type="entry name" value="AAA"/>
    <property type="match status" value="1"/>
</dbReference>
<evidence type="ECO:0000256" key="11">
    <source>
        <dbReference type="ARBA" id="ARBA00049244"/>
    </source>
</evidence>
<dbReference type="GO" id="GO:0003677">
    <property type="term" value="F:DNA binding"/>
    <property type="evidence" value="ECO:0007669"/>
    <property type="project" value="InterPro"/>
</dbReference>
<comment type="similarity">
    <text evidence="1">Belongs to the DnaX/STICHEL family.</text>
</comment>
<dbReference type="KEGG" id="clw:CLAC_00800"/>
<name>A0A0K2GYF6_9CORY</name>
<dbReference type="PANTHER" id="PTHR11669:SF0">
    <property type="entry name" value="PROTEIN STICHEL-LIKE 2"/>
    <property type="match status" value="1"/>
</dbReference>
<keyword evidence="9" id="KW-0067">ATP-binding</keyword>
<feature type="compositionally biased region" description="Pro residues" evidence="12">
    <location>
        <begin position="713"/>
        <end position="727"/>
    </location>
</feature>
<dbReference type="NCBIfam" id="NF005846">
    <property type="entry name" value="PRK07764.1-6"/>
    <property type="match status" value="1"/>
</dbReference>
<dbReference type="PATRIC" id="fig|1408189.4.peg.159"/>
<dbReference type="GO" id="GO:0005524">
    <property type="term" value="F:ATP binding"/>
    <property type="evidence" value="ECO:0007669"/>
    <property type="project" value="UniProtKB-KW"/>
</dbReference>
<feature type="compositionally biased region" description="Basic and acidic residues" evidence="12">
    <location>
        <begin position="514"/>
        <end position="525"/>
    </location>
</feature>
<keyword evidence="10" id="KW-0239">DNA-directed DNA polymerase</keyword>